<keyword evidence="3" id="KW-1003">Cell membrane</keyword>
<feature type="transmembrane region" description="Helical" evidence="7">
    <location>
        <begin position="132"/>
        <end position="152"/>
    </location>
</feature>
<gene>
    <name evidence="10" type="ORF">DXD84_10705</name>
</gene>
<dbReference type="EMBL" id="QSOI01000013">
    <property type="protein sequence ID" value="RGI83463.1"/>
    <property type="molecule type" value="Genomic_DNA"/>
</dbReference>
<feature type="transmembrane region" description="Helical" evidence="7">
    <location>
        <begin position="106"/>
        <end position="126"/>
    </location>
</feature>
<evidence type="ECO:0000256" key="5">
    <source>
        <dbReference type="ARBA" id="ARBA00022989"/>
    </source>
</evidence>
<feature type="transmembrane region" description="Helical" evidence="7">
    <location>
        <begin position="81"/>
        <end position="99"/>
    </location>
</feature>
<comment type="subcellular location">
    <subcellularLocation>
        <location evidence="1">Cell membrane</location>
        <topology evidence="1">Multi-pass membrane protein</topology>
    </subcellularLocation>
</comment>
<dbReference type="PANTHER" id="PTHR30487">
    <property type="entry name" value="TYPE 4 PREPILIN-LIKE PROTEINS LEADER PEPTIDE-PROCESSING ENZYME"/>
    <property type="match status" value="1"/>
</dbReference>
<dbReference type="InterPro" id="IPR050882">
    <property type="entry name" value="Prepilin_peptidase/N-MTase"/>
</dbReference>
<keyword evidence="4 7" id="KW-0812">Transmembrane</keyword>
<organism evidence="10 11">
    <name type="scientific">Dorea formicigenerans</name>
    <dbReference type="NCBI Taxonomy" id="39486"/>
    <lineage>
        <taxon>Bacteria</taxon>
        <taxon>Bacillati</taxon>
        <taxon>Bacillota</taxon>
        <taxon>Clostridia</taxon>
        <taxon>Lachnospirales</taxon>
        <taxon>Lachnospiraceae</taxon>
        <taxon>Dorea</taxon>
    </lineage>
</organism>
<feature type="domain" description="Prepilin peptidase A24 N-terminal" evidence="9">
    <location>
        <begin position="16"/>
        <end position="97"/>
    </location>
</feature>
<keyword evidence="5 7" id="KW-1133">Transmembrane helix</keyword>
<feature type="transmembrane region" description="Helical" evidence="7">
    <location>
        <begin position="7"/>
        <end position="28"/>
    </location>
</feature>
<proteinExistence type="inferred from homology"/>
<dbReference type="Pfam" id="PF06750">
    <property type="entry name" value="A24_N_bact"/>
    <property type="match status" value="1"/>
</dbReference>
<dbReference type="PANTHER" id="PTHR30487:SF0">
    <property type="entry name" value="PREPILIN LEADER PEPTIDASE_N-METHYLTRANSFERASE-RELATED"/>
    <property type="match status" value="1"/>
</dbReference>
<feature type="domain" description="Prepilin type IV endopeptidase peptidase" evidence="8">
    <location>
        <begin position="114"/>
        <end position="217"/>
    </location>
</feature>
<evidence type="ECO:0000259" key="9">
    <source>
        <dbReference type="Pfam" id="PF06750"/>
    </source>
</evidence>
<name>A0A3E4F3F2_9FIRM</name>
<dbReference type="AlphaFoldDB" id="A0A3E4F3F2"/>
<dbReference type="RefSeq" id="WP_117495428.1">
    <property type="nucleotide sequence ID" value="NZ_QSOI01000013.1"/>
</dbReference>
<evidence type="ECO:0000256" key="2">
    <source>
        <dbReference type="ARBA" id="ARBA00005801"/>
    </source>
</evidence>
<sequence>MLIVLESILWVIRFFFGACIFSFLNVVIDRLPRGESVVNGRSHCTNCGRVLHAWELIPCVSYIFLRGRCAGCKSHIPGRDFFVEVIGGAAFIGCGIHYGCGSFGLLSMRGTVMLIYFGILLVVALIDWDTQIIYDRFHIFILILAIANIWLVPEHGLIDRLIGALIVSVPMLLLALVIPGAFGGGDIKLMAVSGAFLGTGPVVCAMFFGLLTGGAYGAFMLKSKKLGKKDVFAFGPFLAFGLALAALYGDQIVTWYLHFL</sequence>
<evidence type="ECO:0000256" key="3">
    <source>
        <dbReference type="ARBA" id="ARBA00022475"/>
    </source>
</evidence>
<keyword evidence="6 7" id="KW-0472">Membrane</keyword>
<evidence type="ECO:0000256" key="7">
    <source>
        <dbReference type="SAM" id="Phobius"/>
    </source>
</evidence>
<evidence type="ECO:0000313" key="10">
    <source>
        <dbReference type="EMBL" id="RGI83463.1"/>
    </source>
</evidence>
<protein>
    <submittedName>
        <fullName evidence="10">Prepilin peptidase</fullName>
    </submittedName>
</protein>
<dbReference type="Pfam" id="PF01478">
    <property type="entry name" value="Peptidase_A24"/>
    <property type="match status" value="1"/>
</dbReference>
<evidence type="ECO:0000256" key="4">
    <source>
        <dbReference type="ARBA" id="ARBA00022692"/>
    </source>
</evidence>
<comment type="caution">
    <text evidence="10">The sequence shown here is derived from an EMBL/GenBank/DDBJ whole genome shotgun (WGS) entry which is preliminary data.</text>
</comment>
<dbReference type="Gene3D" id="1.20.120.1220">
    <property type="match status" value="1"/>
</dbReference>
<evidence type="ECO:0000256" key="6">
    <source>
        <dbReference type="ARBA" id="ARBA00023136"/>
    </source>
</evidence>
<feature type="transmembrane region" description="Helical" evidence="7">
    <location>
        <begin position="194"/>
        <end position="219"/>
    </location>
</feature>
<dbReference type="InterPro" id="IPR000045">
    <property type="entry name" value="Prepilin_IV_endopep_pep"/>
</dbReference>
<dbReference type="GO" id="GO:0006465">
    <property type="term" value="P:signal peptide processing"/>
    <property type="evidence" value="ECO:0007669"/>
    <property type="project" value="TreeGrafter"/>
</dbReference>
<feature type="transmembrane region" description="Helical" evidence="7">
    <location>
        <begin position="231"/>
        <end position="249"/>
    </location>
</feature>
<comment type="similarity">
    <text evidence="2">Belongs to the peptidase A24 family.</text>
</comment>
<evidence type="ECO:0000256" key="1">
    <source>
        <dbReference type="ARBA" id="ARBA00004651"/>
    </source>
</evidence>
<reference evidence="10 11" key="1">
    <citation type="submission" date="2018-08" db="EMBL/GenBank/DDBJ databases">
        <title>A genome reference for cultivated species of the human gut microbiota.</title>
        <authorList>
            <person name="Zou Y."/>
            <person name="Xue W."/>
            <person name="Luo G."/>
        </authorList>
    </citation>
    <scope>NUCLEOTIDE SEQUENCE [LARGE SCALE GENOMIC DNA]</scope>
    <source>
        <strain evidence="10 11">TM09-19AC</strain>
    </source>
</reference>
<dbReference type="Proteomes" id="UP000260664">
    <property type="component" value="Unassembled WGS sequence"/>
</dbReference>
<dbReference type="GO" id="GO:0005886">
    <property type="term" value="C:plasma membrane"/>
    <property type="evidence" value="ECO:0007669"/>
    <property type="project" value="UniProtKB-SubCell"/>
</dbReference>
<accession>A0A3E4F3F2</accession>
<evidence type="ECO:0000259" key="8">
    <source>
        <dbReference type="Pfam" id="PF01478"/>
    </source>
</evidence>
<dbReference type="InterPro" id="IPR010627">
    <property type="entry name" value="Prepilin_pept_A24_N"/>
</dbReference>
<evidence type="ECO:0000313" key="11">
    <source>
        <dbReference type="Proteomes" id="UP000260664"/>
    </source>
</evidence>
<feature type="transmembrane region" description="Helical" evidence="7">
    <location>
        <begin position="161"/>
        <end position="182"/>
    </location>
</feature>
<dbReference type="GO" id="GO:0004190">
    <property type="term" value="F:aspartic-type endopeptidase activity"/>
    <property type="evidence" value="ECO:0007669"/>
    <property type="project" value="InterPro"/>
</dbReference>